<dbReference type="Proteomes" id="UP000609172">
    <property type="component" value="Unassembled WGS sequence"/>
</dbReference>
<dbReference type="RefSeq" id="WP_200105683.1">
    <property type="nucleotide sequence ID" value="NZ_JAEHFV010000002.1"/>
</dbReference>
<dbReference type="NCBIfam" id="NF047659">
    <property type="entry name" value="THC0290_0291_fam"/>
    <property type="match status" value="1"/>
</dbReference>
<organism evidence="2 3">
    <name type="scientific">Flavobacterium agrisoli</name>
    <dbReference type="NCBI Taxonomy" id="2793066"/>
    <lineage>
        <taxon>Bacteria</taxon>
        <taxon>Pseudomonadati</taxon>
        <taxon>Bacteroidota</taxon>
        <taxon>Flavobacteriia</taxon>
        <taxon>Flavobacteriales</taxon>
        <taxon>Flavobacteriaceae</taxon>
        <taxon>Flavobacterium</taxon>
    </lineage>
</organism>
<keyword evidence="3" id="KW-1185">Reference proteome</keyword>
<dbReference type="AlphaFoldDB" id="A0A934PMV6"/>
<gene>
    <name evidence="2" type="ORF">I5M07_07955</name>
</gene>
<name>A0A934PMV6_9FLAO</name>
<reference evidence="2" key="1">
    <citation type="submission" date="2020-12" db="EMBL/GenBank/DDBJ databases">
        <title>Bacterial novel species Flavobacterium sp. SE-1-e isolated from soil.</title>
        <authorList>
            <person name="Jung H.-Y."/>
        </authorList>
    </citation>
    <scope>NUCLEOTIDE SEQUENCE</scope>
    <source>
        <strain evidence="2">SE-1-e</strain>
    </source>
</reference>
<sequence length="263" mass="30093">MRNRFVCISASLLLFSPFAKAQSTLAHEIGVIAGPVEFRSDFGERNDASTNFGNMGYSLGFVHFLNFSYNSRRETYFNEHFKVRSEISINKTNLKHHGQWVEGDPNRLGVQQLKAMGGKSTVTNLGSQLEYFPFMKIHDFENTLYSFSPYISAGLQFNFYKSDIYSTLGEMGSPEVTFPKYLVPSDGHPYGFSSETGGIWSFVGGAGTHFKLSEMQDLLFEARFQYFSSDWVDGLNPNKNTFKENKNNDWMVWFTFGYVYYLD</sequence>
<feature type="chain" id="PRO_5037036607" evidence="1">
    <location>
        <begin position="22"/>
        <end position="263"/>
    </location>
</feature>
<dbReference type="EMBL" id="JAEHFV010000002">
    <property type="protein sequence ID" value="MBK0369770.1"/>
    <property type="molecule type" value="Genomic_DNA"/>
</dbReference>
<keyword evidence="1" id="KW-0732">Signal</keyword>
<comment type="caution">
    <text evidence="2">The sequence shown here is derived from an EMBL/GenBank/DDBJ whole genome shotgun (WGS) entry which is preliminary data.</text>
</comment>
<evidence type="ECO:0000313" key="3">
    <source>
        <dbReference type="Proteomes" id="UP000609172"/>
    </source>
</evidence>
<proteinExistence type="predicted"/>
<protein>
    <submittedName>
        <fullName evidence="2">Glutamate dehydrogenase</fullName>
    </submittedName>
</protein>
<evidence type="ECO:0000313" key="2">
    <source>
        <dbReference type="EMBL" id="MBK0369770.1"/>
    </source>
</evidence>
<evidence type="ECO:0000256" key="1">
    <source>
        <dbReference type="SAM" id="SignalP"/>
    </source>
</evidence>
<accession>A0A934PMV6</accession>
<feature type="signal peptide" evidence="1">
    <location>
        <begin position="1"/>
        <end position="21"/>
    </location>
</feature>